<gene>
    <name evidence="1" type="ORF">V3I07_11325</name>
</gene>
<keyword evidence="2" id="KW-1185">Reference proteome</keyword>
<proteinExistence type="predicted"/>
<reference evidence="1 2" key="1">
    <citation type="submission" date="2024-02" db="EMBL/GenBank/DDBJ databases">
        <title>Comparative Genomic Analysis of Flavobacterium Species Causing Columnaris Disease of Freshwater Fish in Thailand: Insights into Virulence and Resistance Mechanisms.</title>
        <authorList>
            <person name="Nguyen D."/>
            <person name="Chokmangmeepisarn P."/>
            <person name="Khianchaikhan K."/>
            <person name="Morishita M."/>
            <person name="Bunnoy A."/>
            <person name="Rodkhum C."/>
        </authorList>
    </citation>
    <scope>NUCLEOTIDE SEQUENCE [LARGE SCALE GENOMIC DNA]</scope>
    <source>
        <strain evidence="1 2">CNRT2201</strain>
    </source>
</reference>
<name>A0ABW8PAL3_9FLAO</name>
<comment type="caution">
    <text evidence="1">The sequence shown here is derived from an EMBL/GenBank/DDBJ whole genome shotgun (WGS) entry which is preliminary data.</text>
</comment>
<dbReference type="EMBL" id="JAZGZP010000016">
    <property type="protein sequence ID" value="MFK7001483.1"/>
    <property type="molecule type" value="Genomic_DNA"/>
</dbReference>
<accession>A0ABW8PAL3</accession>
<evidence type="ECO:0008006" key="3">
    <source>
        <dbReference type="Google" id="ProtNLM"/>
    </source>
</evidence>
<dbReference type="Proteomes" id="UP001621706">
    <property type="component" value="Unassembled WGS sequence"/>
</dbReference>
<dbReference type="RefSeq" id="WP_088400986.1">
    <property type="nucleotide sequence ID" value="NZ_CP067377.1"/>
</dbReference>
<evidence type="ECO:0000313" key="1">
    <source>
        <dbReference type="EMBL" id="MFK7001483.1"/>
    </source>
</evidence>
<protein>
    <recommendedName>
        <fullName evidence="3">Outer membrane protein beta-barrel domain-containing protein</fullName>
    </recommendedName>
</protein>
<evidence type="ECO:0000313" key="2">
    <source>
        <dbReference type="Proteomes" id="UP001621706"/>
    </source>
</evidence>
<sequence length="219" mass="24819">MMIRVLLFILFINSSLSHSQYRKNDGNRIGISAGITYTDVYTSNFNTRPELGWIAGLSVRGNFYNDKWSLIYGMQFTDSNFSIESINSNFQEEKVTYKLSGAQLRILGSYHLLNDNLAFDFGPVLQVNGKLKIDDHYNYNKILNSSLLASEIINISNVGANLYVGLSGGSKIIRANLFYQLALTNMFNRLNRNELLEKNNNISFNGHLSMISTQITFNL</sequence>
<organism evidence="1 2">
    <name type="scientific">Flavobacterium oreochromis</name>
    <dbReference type="NCBI Taxonomy" id="2906078"/>
    <lineage>
        <taxon>Bacteria</taxon>
        <taxon>Pseudomonadati</taxon>
        <taxon>Bacteroidota</taxon>
        <taxon>Flavobacteriia</taxon>
        <taxon>Flavobacteriales</taxon>
        <taxon>Flavobacteriaceae</taxon>
        <taxon>Flavobacterium</taxon>
    </lineage>
</organism>